<dbReference type="EMBL" id="JANAKD010000153">
    <property type="protein sequence ID" value="KAJ3496894.1"/>
    <property type="molecule type" value="Genomic_DNA"/>
</dbReference>
<keyword evidence="2" id="KW-1185">Reference proteome</keyword>
<protein>
    <submittedName>
        <fullName evidence="1">Uncharacterized protein</fullName>
    </submittedName>
</protein>
<gene>
    <name evidence="1" type="ORF">NLG97_g2319</name>
</gene>
<name>A0ACC1R306_9HYPO</name>
<sequence>MRLYNAIISTCLIVVATALHNTFTAEEAKRDIASCSNLVQGLLQEDCEYMSSIGVDGMGFNDWNNNGKIWIGGDGPNIFTFTNQADVPVILLIWLDVDFDSSFVRTRKPYVTYSLPNPGDTVVVSIDDGISGAFAALYDRTTPLTPYGQVYNTWGEFTSGPYATINVSREPNMGGNSMEIVTGGGCVSNMDTCVFKCYGNDVCWQDNTYYLQDCEAGSQPGNPHIGYDAKGQPQGGCGGWENGGVVQIDFLN</sequence>
<dbReference type="Proteomes" id="UP001148737">
    <property type="component" value="Unassembled WGS sequence"/>
</dbReference>
<proteinExistence type="predicted"/>
<accession>A0ACC1R306</accession>
<reference evidence="1" key="1">
    <citation type="submission" date="2022-07" db="EMBL/GenBank/DDBJ databases">
        <title>Genome Sequence of Lecanicillium saksenae.</title>
        <authorList>
            <person name="Buettner E."/>
        </authorList>
    </citation>
    <scope>NUCLEOTIDE SEQUENCE</scope>
    <source>
        <strain evidence="1">VT-O1</strain>
    </source>
</reference>
<comment type="caution">
    <text evidence="1">The sequence shown here is derived from an EMBL/GenBank/DDBJ whole genome shotgun (WGS) entry which is preliminary data.</text>
</comment>
<evidence type="ECO:0000313" key="1">
    <source>
        <dbReference type="EMBL" id="KAJ3496894.1"/>
    </source>
</evidence>
<organism evidence="1 2">
    <name type="scientific">Lecanicillium saksenae</name>
    <dbReference type="NCBI Taxonomy" id="468837"/>
    <lineage>
        <taxon>Eukaryota</taxon>
        <taxon>Fungi</taxon>
        <taxon>Dikarya</taxon>
        <taxon>Ascomycota</taxon>
        <taxon>Pezizomycotina</taxon>
        <taxon>Sordariomycetes</taxon>
        <taxon>Hypocreomycetidae</taxon>
        <taxon>Hypocreales</taxon>
        <taxon>Cordycipitaceae</taxon>
        <taxon>Lecanicillium</taxon>
    </lineage>
</organism>
<evidence type="ECO:0000313" key="2">
    <source>
        <dbReference type="Proteomes" id="UP001148737"/>
    </source>
</evidence>